<keyword evidence="3" id="KW-0862">Zinc</keyword>
<reference evidence="12 13" key="1">
    <citation type="journal article" date="2021" name="Elife">
        <title>Chloroplast acquisition without the gene transfer in kleptoplastic sea slugs, Plakobranchus ocellatus.</title>
        <authorList>
            <person name="Maeda T."/>
            <person name="Takahashi S."/>
            <person name="Yoshida T."/>
            <person name="Shimamura S."/>
            <person name="Takaki Y."/>
            <person name="Nagai Y."/>
            <person name="Toyoda A."/>
            <person name="Suzuki Y."/>
            <person name="Arimoto A."/>
            <person name="Ishii H."/>
            <person name="Satoh N."/>
            <person name="Nishiyama T."/>
            <person name="Hasebe M."/>
            <person name="Maruyama T."/>
            <person name="Minagawa J."/>
            <person name="Obokata J."/>
            <person name="Shigenobu S."/>
        </authorList>
    </citation>
    <scope>NUCLEOTIDE SEQUENCE [LARGE SCALE GENOMIC DNA]</scope>
</reference>
<keyword evidence="2" id="KW-0863">Zinc-finger</keyword>
<feature type="compositionally biased region" description="Polar residues" evidence="9">
    <location>
        <begin position="285"/>
        <end position="301"/>
    </location>
</feature>
<feature type="region of interest" description="Disordered" evidence="9">
    <location>
        <begin position="737"/>
        <end position="826"/>
    </location>
</feature>
<dbReference type="SUPFAM" id="SSF57716">
    <property type="entry name" value="Glucocorticoid receptor-like (DNA-binding domain)"/>
    <property type="match status" value="1"/>
</dbReference>
<feature type="domain" description="Nuclear receptor" evidence="10">
    <location>
        <begin position="503"/>
        <end position="578"/>
    </location>
</feature>
<keyword evidence="1" id="KW-0479">Metal-binding</keyword>
<feature type="compositionally biased region" description="Gly residues" evidence="9">
    <location>
        <begin position="804"/>
        <end position="813"/>
    </location>
</feature>
<evidence type="ECO:0000259" key="11">
    <source>
        <dbReference type="PROSITE" id="PS51843"/>
    </source>
</evidence>
<dbReference type="InterPro" id="IPR050234">
    <property type="entry name" value="Nuclear_hormone_rcpt_NR1"/>
</dbReference>
<feature type="domain" description="NR LBD" evidence="11">
    <location>
        <begin position="811"/>
        <end position="1026"/>
    </location>
</feature>
<feature type="compositionally biased region" description="Polar residues" evidence="9">
    <location>
        <begin position="744"/>
        <end position="755"/>
    </location>
</feature>
<dbReference type="Proteomes" id="UP000762676">
    <property type="component" value="Unassembled WGS sequence"/>
</dbReference>
<feature type="compositionally biased region" description="Basic and acidic residues" evidence="9">
    <location>
        <begin position="397"/>
        <end position="412"/>
    </location>
</feature>
<evidence type="ECO:0000256" key="5">
    <source>
        <dbReference type="ARBA" id="ARBA00023125"/>
    </source>
</evidence>
<keyword evidence="8" id="KW-0539">Nucleus</keyword>
<feature type="compositionally biased region" description="Polar residues" evidence="9">
    <location>
        <begin position="693"/>
        <end position="703"/>
    </location>
</feature>
<dbReference type="PROSITE" id="PS00031">
    <property type="entry name" value="NUCLEAR_REC_DBD_1"/>
    <property type="match status" value="1"/>
</dbReference>
<dbReference type="PRINTS" id="PR00398">
    <property type="entry name" value="STRDHORMONER"/>
</dbReference>
<evidence type="ECO:0000256" key="2">
    <source>
        <dbReference type="ARBA" id="ARBA00022771"/>
    </source>
</evidence>
<feature type="compositionally biased region" description="Polar residues" evidence="9">
    <location>
        <begin position="310"/>
        <end position="327"/>
    </location>
</feature>
<dbReference type="PROSITE" id="PS51030">
    <property type="entry name" value="NUCLEAR_REC_DBD_2"/>
    <property type="match status" value="1"/>
</dbReference>
<evidence type="ECO:0000256" key="6">
    <source>
        <dbReference type="ARBA" id="ARBA00023163"/>
    </source>
</evidence>
<dbReference type="Pfam" id="PF00104">
    <property type="entry name" value="Hormone_recep"/>
    <property type="match status" value="1"/>
</dbReference>
<comment type="caution">
    <text evidence="12">The sequence shown here is derived from an EMBL/GenBank/DDBJ whole genome shotgun (WGS) entry which is preliminary data.</text>
</comment>
<dbReference type="Gene3D" id="3.30.50.10">
    <property type="entry name" value="Erythroid Transcription Factor GATA-1, subunit A"/>
    <property type="match status" value="1"/>
</dbReference>
<feature type="region of interest" description="Disordered" evidence="9">
    <location>
        <begin position="98"/>
        <end position="136"/>
    </location>
</feature>
<dbReference type="InterPro" id="IPR035500">
    <property type="entry name" value="NHR-like_dom_sf"/>
</dbReference>
<feature type="region of interest" description="Disordered" evidence="9">
    <location>
        <begin position="647"/>
        <end position="722"/>
    </location>
</feature>
<dbReference type="PROSITE" id="PS51843">
    <property type="entry name" value="NR_LBD"/>
    <property type="match status" value="1"/>
</dbReference>
<dbReference type="SMART" id="SM00430">
    <property type="entry name" value="HOLI"/>
    <property type="match status" value="1"/>
</dbReference>
<keyword evidence="6" id="KW-0804">Transcription</keyword>
<dbReference type="PANTHER" id="PTHR24082">
    <property type="entry name" value="NUCLEAR HORMONE RECEPTOR"/>
    <property type="match status" value="1"/>
</dbReference>
<dbReference type="SUPFAM" id="SSF48508">
    <property type="entry name" value="Nuclear receptor ligand-binding domain"/>
    <property type="match status" value="1"/>
</dbReference>
<feature type="compositionally biased region" description="Low complexity" evidence="9">
    <location>
        <begin position="413"/>
        <end position="429"/>
    </location>
</feature>
<dbReference type="Gene3D" id="1.10.565.10">
    <property type="entry name" value="Retinoid X Receptor"/>
    <property type="match status" value="1"/>
</dbReference>
<keyword evidence="13" id="KW-1185">Reference proteome</keyword>
<feature type="region of interest" description="Disordered" evidence="9">
    <location>
        <begin position="391"/>
        <end position="503"/>
    </location>
</feature>
<dbReference type="GO" id="GO:0043565">
    <property type="term" value="F:sequence-specific DNA binding"/>
    <property type="evidence" value="ECO:0007669"/>
    <property type="project" value="InterPro"/>
</dbReference>
<feature type="region of interest" description="Disordered" evidence="9">
    <location>
        <begin position="1"/>
        <end position="25"/>
    </location>
</feature>
<evidence type="ECO:0000259" key="10">
    <source>
        <dbReference type="PROSITE" id="PS51030"/>
    </source>
</evidence>
<feature type="region of interest" description="Disordered" evidence="9">
    <location>
        <begin position="273"/>
        <end position="334"/>
    </location>
</feature>
<sequence length="1027" mass="115275">MSTKGEGYPLTSKSDPCPETHRSGSPIWISKLLGSVWKMDSTNPMDYDPDADVVQGQTRPQQRVWEADGFTSAEDDFGKTVEKFAHNWHPEATRQNNVTQFTPHHVSGGDPSRGRFQSMAPSSGQPSIGRESSQKFDARGKPISLPLGLPGPMSQDMARQPNGAYFIEERDRNVGRSPNMHRTRCESSSYSSPEPNAFYHAAMKLDGYSGSFGAFPNGNTTSAALAPSPDTHVHSNFQSQSPFCTSLDNSHYTKSNFQNIDFACHTQTQQTHQPFSYQHHRPQPGLSSYPNGSLYTNSSVEFSKPRDASQPMQTSRPNKNFQRNSLPYNEPFSGRVTHDKAYPSSPQPFESAYRNGRDVAPRYVNYAQPELGKPKVSRVYDDATSTRRSKTLAYFPETHHAQHERYSPRYERLSPVSPSASQSCSLPPLIGQHLGHSSDDSVGLSQSPSSNLPYNPPIKPVNNCHPLEAATNGFSTHPQRHRRQHSPDATQKSAKQPRGAQNLPPCRVCGNKASGLHFGVNTCEACNEFFRRSLKRGANYHCSRNLSCKVWGKKRSPCSSCRYRRCLEVGMSRNRIKTGRYSHRTRAEYAQEIERNKRNETYEQERERVLSMLTTLVESHDRYIRNSSHIPQEDILRTQEKFLADFSKHKERRKMRRKKTKCGSHKGDDLSDDEPDFRSSTSNTETLEKRNTSKTSFTNNVGSEGSIEKDSESQNMDANESKSTCFSALIPDMLDSKGAALPGETSNEASFATNSNDHDTLNFMNSSLTPHSVSRPEEFENNADTKTGLTNHLHPDPGLDPNTGGLGGAGVGDGDNSEGTDSDNSTYSDCMGLTQLDAEITERWLRSYITYAKLIPGFKHLPISDQANLVRLSWFEFWFLGAYRGFNSELKVVMYPIGHTLHESQFMKIFGEDFCYVSFHLADRMRTLRLSAEEMVLMKTVCLLAPDRCELKDRDAVEKMYWAMVSALLHVLEKNRPNDRMIFPKIIGKMVELRTMSAIAMKAHSGALFPDVLPQRPLLGEMVVGNK</sequence>
<dbReference type="InterPro" id="IPR013088">
    <property type="entry name" value="Znf_NHR/GATA"/>
</dbReference>
<keyword evidence="7 12" id="KW-0675">Receptor</keyword>
<dbReference type="InterPro" id="IPR001628">
    <property type="entry name" value="Znf_hrmn_rcpt"/>
</dbReference>
<feature type="compositionally biased region" description="Polar residues" evidence="9">
    <location>
        <begin position="762"/>
        <end position="772"/>
    </location>
</feature>
<dbReference type="AlphaFoldDB" id="A0AAV4GZ25"/>
<organism evidence="12 13">
    <name type="scientific">Elysia marginata</name>
    <dbReference type="NCBI Taxonomy" id="1093978"/>
    <lineage>
        <taxon>Eukaryota</taxon>
        <taxon>Metazoa</taxon>
        <taxon>Spiralia</taxon>
        <taxon>Lophotrochozoa</taxon>
        <taxon>Mollusca</taxon>
        <taxon>Gastropoda</taxon>
        <taxon>Heterobranchia</taxon>
        <taxon>Euthyneura</taxon>
        <taxon>Panpulmonata</taxon>
        <taxon>Sacoglossa</taxon>
        <taxon>Placobranchoidea</taxon>
        <taxon>Plakobranchidae</taxon>
        <taxon>Elysia</taxon>
    </lineage>
</organism>
<protein>
    <submittedName>
        <fullName evidence="12">E75 nuclear receptor</fullName>
    </submittedName>
</protein>
<dbReference type="GO" id="GO:0008270">
    <property type="term" value="F:zinc ion binding"/>
    <property type="evidence" value="ECO:0007669"/>
    <property type="project" value="UniProtKB-KW"/>
</dbReference>
<evidence type="ECO:0000256" key="7">
    <source>
        <dbReference type="ARBA" id="ARBA00023170"/>
    </source>
</evidence>
<dbReference type="InterPro" id="IPR000536">
    <property type="entry name" value="Nucl_hrmn_rcpt_lig-bd"/>
</dbReference>
<proteinExistence type="predicted"/>
<dbReference type="PANTHER" id="PTHR24082:SF506">
    <property type="entry name" value="NR LBD DOMAIN-CONTAINING PROTEIN"/>
    <property type="match status" value="1"/>
</dbReference>
<evidence type="ECO:0000256" key="9">
    <source>
        <dbReference type="SAM" id="MobiDB-lite"/>
    </source>
</evidence>
<evidence type="ECO:0000256" key="3">
    <source>
        <dbReference type="ARBA" id="ARBA00022833"/>
    </source>
</evidence>
<gene>
    <name evidence="12" type="ORF">ElyMa_004287700</name>
</gene>
<dbReference type="PRINTS" id="PR00047">
    <property type="entry name" value="STROIDFINGER"/>
</dbReference>
<evidence type="ECO:0000313" key="13">
    <source>
        <dbReference type="Proteomes" id="UP000762676"/>
    </source>
</evidence>
<dbReference type="InterPro" id="IPR001723">
    <property type="entry name" value="Nuclear_hrmn_rcpt"/>
</dbReference>
<keyword evidence="4" id="KW-0805">Transcription regulation</keyword>
<evidence type="ECO:0000313" key="12">
    <source>
        <dbReference type="EMBL" id="GFR89766.1"/>
    </source>
</evidence>
<feature type="compositionally biased region" description="Polar residues" evidence="9">
    <location>
        <begin position="443"/>
        <end position="453"/>
    </location>
</feature>
<feature type="compositionally biased region" description="Polar residues" evidence="9">
    <location>
        <begin position="713"/>
        <end position="722"/>
    </location>
</feature>
<evidence type="ECO:0000256" key="4">
    <source>
        <dbReference type="ARBA" id="ARBA00023015"/>
    </source>
</evidence>
<feature type="compositionally biased region" description="Basic residues" evidence="9">
    <location>
        <begin position="649"/>
        <end position="664"/>
    </location>
</feature>
<keyword evidence="5" id="KW-0238">DNA-binding</keyword>
<dbReference type="SMART" id="SM00399">
    <property type="entry name" value="ZnF_C4"/>
    <property type="match status" value="1"/>
</dbReference>
<evidence type="ECO:0000256" key="1">
    <source>
        <dbReference type="ARBA" id="ARBA00022723"/>
    </source>
</evidence>
<dbReference type="CDD" id="cd06916">
    <property type="entry name" value="NR_DBD_like"/>
    <property type="match status" value="1"/>
</dbReference>
<evidence type="ECO:0000256" key="8">
    <source>
        <dbReference type="ARBA" id="ARBA00023242"/>
    </source>
</evidence>
<name>A0AAV4GZ25_9GAST</name>
<accession>A0AAV4GZ25</accession>
<dbReference type="Pfam" id="PF00105">
    <property type="entry name" value="zf-C4"/>
    <property type="match status" value="1"/>
</dbReference>
<dbReference type="EMBL" id="BMAT01008636">
    <property type="protein sequence ID" value="GFR89766.1"/>
    <property type="molecule type" value="Genomic_DNA"/>
</dbReference>
<dbReference type="GO" id="GO:0003700">
    <property type="term" value="F:DNA-binding transcription factor activity"/>
    <property type="evidence" value="ECO:0007669"/>
    <property type="project" value="InterPro"/>
</dbReference>